<organism evidence="3 4">
    <name type="scientific">Sistotremastrum niveocremeum HHB9708</name>
    <dbReference type="NCBI Taxonomy" id="1314777"/>
    <lineage>
        <taxon>Eukaryota</taxon>
        <taxon>Fungi</taxon>
        <taxon>Dikarya</taxon>
        <taxon>Basidiomycota</taxon>
        <taxon>Agaricomycotina</taxon>
        <taxon>Agaricomycetes</taxon>
        <taxon>Sistotremastrales</taxon>
        <taxon>Sistotremastraceae</taxon>
        <taxon>Sertulicium</taxon>
        <taxon>Sertulicium niveocremeum</taxon>
    </lineage>
</organism>
<name>A0A164SAT8_9AGAM</name>
<dbReference type="AlphaFoldDB" id="A0A164SAT8"/>
<gene>
    <name evidence="3" type="ORF">SISNIDRAFT_487623</name>
</gene>
<protein>
    <recommendedName>
        <fullName evidence="2">DUF6593 domain-containing protein</fullName>
    </recommendedName>
</protein>
<feature type="domain" description="DUF6593" evidence="2">
    <location>
        <begin position="25"/>
        <end position="149"/>
    </location>
</feature>
<evidence type="ECO:0000259" key="2">
    <source>
        <dbReference type="Pfam" id="PF20236"/>
    </source>
</evidence>
<evidence type="ECO:0000313" key="3">
    <source>
        <dbReference type="EMBL" id="KZS91302.1"/>
    </source>
</evidence>
<accession>A0A164SAT8</accession>
<feature type="compositionally biased region" description="Low complexity" evidence="1">
    <location>
        <begin position="143"/>
        <end position="179"/>
    </location>
</feature>
<dbReference type="Proteomes" id="UP000076722">
    <property type="component" value="Unassembled WGS sequence"/>
</dbReference>
<dbReference type="OrthoDB" id="3168860at2759"/>
<dbReference type="STRING" id="1314777.A0A164SAT8"/>
<keyword evidence="4" id="KW-1185">Reference proteome</keyword>
<sequence length="247" mass="26342">MATSLSAASDGDLIHSEYIDEDGMTAFRVTLNSTDTNGITVITRDQRWAQMHPEASRGPSDAFLYWGPAAPSASHAHGRMNGFAHIGKASPKQAMGDFLRIKKQGSPSRYFEGQDGKKYKWKRVGTKLHCMDTRKNIIATYDPEPSASPTSSSGTSPRSNIPSSTSNSNSNSANPTLSSGKDSTKSHGWGQYHIFTSTTGPWGVGARLSMTDAGVQMAIEVVTTLVLNRMANALIGAHGNGNGHGGR</sequence>
<reference evidence="3 4" key="1">
    <citation type="journal article" date="2016" name="Mol. Biol. Evol.">
        <title>Comparative Genomics of Early-Diverging Mushroom-Forming Fungi Provides Insights into the Origins of Lignocellulose Decay Capabilities.</title>
        <authorList>
            <person name="Nagy L.G."/>
            <person name="Riley R."/>
            <person name="Tritt A."/>
            <person name="Adam C."/>
            <person name="Daum C."/>
            <person name="Floudas D."/>
            <person name="Sun H."/>
            <person name="Yadav J.S."/>
            <person name="Pangilinan J."/>
            <person name="Larsson K.H."/>
            <person name="Matsuura K."/>
            <person name="Barry K."/>
            <person name="Labutti K."/>
            <person name="Kuo R."/>
            <person name="Ohm R.A."/>
            <person name="Bhattacharya S.S."/>
            <person name="Shirouzu T."/>
            <person name="Yoshinaga Y."/>
            <person name="Martin F.M."/>
            <person name="Grigoriev I.V."/>
            <person name="Hibbett D.S."/>
        </authorList>
    </citation>
    <scope>NUCLEOTIDE SEQUENCE [LARGE SCALE GENOMIC DNA]</scope>
    <source>
        <strain evidence="3 4">HHB9708</strain>
    </source>
</reference>
<evidence type="ECO:0000313" key="4">
    <source>
        <dbReference type="Proteomes" id="UP000076722"/>
    </source>
</evidence>
<evidence type="ECO:0000256" key="1">
    <source>
        <dbReference type="SAM" id="MobiDB-lite"/>
    </source>
</evidence>
<dbReference type="Pfam" id="PF20236">
    <property type="entry name" value="DUF6593"/>
    <property type="match status" value="1"/>
</dbReference>
<dbReference type="InterPro" id="IPR046528">
    <property type="entry name" value="DUF6593"/>
</dbReference>
<dbReference type="EMBL" id="KV419416">
    <property type="protein sequence ID" value="KZS91302.1"/>
    <property type="molecule type" value="Genomic_DNA"/>
</dbReference>
<proteinExistence type="predicted"/>
<feature type="region of interest" description="Disordered" evidence="1">
    <location>
        <begin position="139"/>
        <end position="185"/>
    </location>
</feature>